<evidence type="ECO:0000259" key="2">
    <source>
        <dbReference type="Pfam" id="PF02953"/>
    </source>
</evidence>
<dbReference type="InterPro" id="IPR035427">
    <property type="entry name" value="Tim10-like_dom_sf"/>
</dbReference>
<reference evidence="3 4" key="1">
    <citation type="journal article" date="2007" name="Nature">
        <title>Evolution of genes and genomes on the Drosophila phylogeny.</title>
        <authorList>
            <consortium name="Drosophila 12 Genomes Consortium"/>
            <person name="Clark A.G."/>
            <person name="Eisen M.B."/>
            <person name="Smith D.R."/>
            <person name="Bergman C.M."/>
            <person name="Oliver B."/>
            <person name="Markow T.A."/>
            <person name="Kaufman T.C."/>
            <person name="Kellis M."/>
            <person name="Gelbart W."/>
            <person name="Iyer V.N."/>
            <person name="Pollard D.A."/>
            <person name="Sackton T.B."/>
            <person name="Larracuente A.M."/>
            <person name="Singh N.D."/>
            <person name="Abad J.P."/>
            <person name="Abt D.N."/>
            <person name="Adryan B."/>
            <person name="Aguade M."/>
            <person name="Akashi H."/>
            <person name="Anderson W.W."/>
            <person name="Aquadro C.F."/>
            <person name="Ardell D.H."/>
            <person name="Arguello R."/>
            <person name="Artieri C.G."/>
            <person name="Barbash D.A."/>
            <person name="Barker D."/>
            <person name="Barsanti P."/>
            <person name="Batterham P."/>
            <person name="Batzoglou S."/>
            <person name="Begun D."/>
            <person name="Bhutkar A."/>
            <person name="Blanco E."/>
            <person name="Bosak S.A."/>
            <person name="Bradley R.K."/>
            <person name="Brand A.D."/>
            <person name="Brent M.R."/>
            <person name="Brooks A.N."/>
            <person name="Brown R.H."/>
            <person name="Butlin R.K."/>
            <person name="Caggese C."/>
            <person name="Calvi B.R."/>
            <person name="Bernardo de Carvalho A."/>
            <person name="Caspi A."/>
            <person name="Castrezana S."/>
            <person name="Celniker S.E."/>
            <person name="Chang J.L."/>
            <person name="Chapple C."/>
            <person name="Chatterji S."/>
            <person name="Chinwalla A."/>
            <person name="Civetta A."/>
            <person name="Clifton S.W."/>
            <person name="Comeron J.M."/>
            <person name="Costello J.C."/>
            <person name="Coyne J.A."/>
            <person name="Daub J."/>
            <person name="David R.G."/>
            <person name="Delcher A.L."/>
            <person name="Delehaunty K."/>
            <person name="Do C.B."/>
            <person name="Ebling H."/>
            <person name="Edwards K."/>
            <person name="Eickbush T."/>
            <person name="Evans J.D."/>
            <person name="Filipski A."/>
            <person name="Findeiss S."/>
            <person name="Freyhult E."/>
            <person name="Fulton L."/>
            <person name="Fulton R."/>
            <person name="Garcia A.C."/>
            <person name="Gardiner A."/>
            <person name="Garfield D.A."/>
            <person name="Garvin B.E."/>
            <person name="Gibson G."/>
            <person name="Gilbert D."/>
            <person name="Gnerre S."/>
            <person name="Godfrey J."/>
            <person name="Good R."/>
            <person name="Gotea V."/>
            <person name="Gravely B."/>
            <person name="Greenberg A.J."/>
            <person name="Griffiths-Jones S."/>
            <person name="Gross S."/>
            <person name="Guigo R."/>
            <person name="Gustafson E.A."/>
            <person name="Haerty W."/>
            <person name="Hahn M.W."/>
            <person name="Halligan D.L."/>
            <person name="Halpern A.L."/>
            <person name="Halter G.M."/>
            <person name="Han M.V."/>
            <person name="Heger A."/>
            <person name="Hillier L."/>
            <person name="Hinrichs A.S."/>
            <person name="Holmes I."/>
            <person name="Hoskins R.A."/>
            <person name="Hubisz M.J."/>
            <person name="Hultmark D."/>
            <person name="Huntley M.A."/>
            <person name="Jaffe D.B."/>
            <person name="Jagadeeshan S."/>
            <person name="Jeck W.R."/>
            <person name="Johnson J."/>
            <person name="Jones C.D."/>
            <person name="Jordan W.C."/>
            <person name="Karpen G.H."/>
            <person name="Kataoka E."/>
            <person name="Keightley P.D."/>
            <person name="Kheradpour P."/>
            <person name="Kirkness E.F."/>
            <person name="Koerich L.B."/>
            <person name="Kristiansen K."/>
            <person name="Kudrna D."/>
            <person name="Kulathinal R.J."/>
            <person name="Kumar S."/>
            <person name="Kwok R."/>
            <person name="Lander E."/>
            <person name="Langley C.H."/>
            <person name="Lapoint R."/>
            <person name="Lazzaro B.P."/>
            <person name="Lee S.J."/>
            <person name="Levesque L."/>
            <person name="Li R."/>
            <person name="Lin C.F."/>
            <person name="Lin M.F."/>
            <person name="Lindblad-Toh K."/>
            <person name="Llopart A."/>
            <person name="Long M."/>
            <person name="Low L."/>
            <person name="Lozovsky E."/>
            <person name="Lu J."/>
            <person name="Luo M."/>
            <person name="Machado C.A."/>
            <person name="Makalowski W."/>
            <person name="Marzo M."/>
            <person name="Matsuda M."/>
            <person name="Matzkin L."/>
            <person name="McAllister B."/>
            <person name="McBride C.S."/>
            <person name="McKernan B."/>
            <person name="McKernan K."/>
            <person name="Mendez-Lago M."/>
            <person name="Minx P."/>
            <person name="Mollenhauer M.U."/>
            <person name="Montooth K."/>
            <person name="Mount S.M."/>
            <person name="Mu X."/>
            <person name="Myers E."/>
            <person name="Negre B."/>
            <person name="Newfeld S."/>
            <person name="Nielsen R."/>
            <person name="Noor M.A."/>
            <person name="O'Grady P."/>
            <person name="Pachter L."/>
            <person name="Papaceit M."/>
            <person name="Parisi M.J."/>
            <person name="Parisi M."/>
            <person name="Parts L."/>
            <person name="Pedersen J.S."/>
            <person name="Pesole G."/>
            <person name="Phillippy A.M."/>
            <person name="Ponting C.P."/>
            <person name="Pop M."/>
            <person name="Porcelli D."/>
            <person name="Powell J.R."/>
            <person name="Prohaska S."/>
            <person name="Pruitt K."/>
            <person name="Puig M."/>
            <person name="Quesneville H."/>
            <person name="Ram K.R."/>
            <person name="Rand D."/>
            <person name="Rasmussen M.D."/>
            <person name="Reed L.K."/>
            <person name="Reenan R."/>
            <person name="Reily A."/>
            <person name="Remington K.A."/>
            <person name="Rieger T.T."/>
            <person name="Ritchie M.G."/>
            <person name="Robin C."/>
            <person name="Rogers Y.H."/>
            <person name="Rohde C."/>
            <person name="Rozas J."/>
            <person name="Rubenfield M.J."/>
            <person name="Ruiz A."/>
            <person name="Russo S."/>
            <person name="Salzberg S.L."/>
            <person name="Sanchez-Gracia A."/>
            <person name="Saranga D.J."/>
            <person name="Sato H."/>
            <person name="Schaeffer S.W."/>
            <person name="Schatz M.C."/>
            <person name="Schlenke T."/>
            <person name="Schwartz R."/>
            <person name="Segarra C."/>
            <person name="Singh R.S."/>
            <person name="Sirot L."/>
            <person name="Sirota M."/>
            <person name="Sisneros N.B."/>
            <person name="Smith C.D."/>
            <person name="Smith T.F."/>
            <person name="Spieth J."/>
            <person name="Stage D.E."/>
            <person name="Stark A."/>
            <person name="Stephan W."/>
            <person name="Strausberg R.L."/>
            <person name="Strempel S."/>
            <person name="Sturgill D."/>
            <person name="Sutton G."/>
            <person name="Sutton G.G."/>
            <person name="Tao W."/>
            <person name="Teichmann S."/>
            <person name="Tobari Y.N."/>
            <person name="Tomimura Y."/>
            <person name="Tsolas J.M."/>
            <person name="Valente V.L."/>
            <person name="Venter E."/>
            <person name="Venter J.C."/>
            <person name="Vicario S."/>
            <person name="Vieira F.G."/>
            <person name="Vilella A.J."/>
            <person name="Villasante A."/>
            <person name="Walenz B."/>
            <person name="Wang J."/>
            <person name="Wasserman M."/>
            <person name="Watts T."/>
            <person name="Wilson D."/>
            <person name="Wilson R.K."/>
            <person name="Wing R.A."/>
            <person name="Wolfner M.F."/>
            <person name="Wong A."/>
            <person name="Wong G.K."/>
            <person name="Wu C.I."/>
            <person name="Wu G."/>
            <person name="Yamamoto D."/>
            <person name="Yang H.P."/>
            <person name="Yang S.P."/>
            <person name="Yorke J.A."/>
            <person name="Yoshida K."/>
            <person name="Zdobnov E."/>
            <person name="Zhang P."/>
            <person name="Zhang Y."/>
            <person name="Zimin A.V."/>
            <person name="Baldwin J."/>
            <person name="Abdouelleil A."/>
            <person name="Abdulkadir J."/>
            <person name="Abebe A."/>
            <person name="Abera B."/>
            <person name="Abreu J."/>
            <person name="Acer S.C."/>
            <person name="Aftuck L."/>
            <person name="Alexander A."/>
            <person name="An P."/>
            <person name="Anderson E."/>
            <person name="Anderson S."/>
            <person name="Arachi H."/>
            <person name="Azer M."/>
            <person name="Bachantsang P."/>
            <person name="Barry A."/>
            <person name="Bayul T."/>
            <person name="Berlin A."/>
            <person name="Bessette D."/>
            <person name="Bloom T."/>
            <person name="Blye J."/>
            <person name="Boguslavskiy L."/>
            <person name="Bonnet C."/>
            <person name="Boukhgalter B."/>
            <person name="Bourzgui I."/>
            <person name="Brown A."/>
            <person name="Cahill P."/>
            <person name="Channer S."/>
            <person name="Cheshatsang Y."/>
            <person name="Chuda L."/>
            <person name="Citroen M."/>
            <person name="Collymore A."/>
            <person name="Cooke P."/>
            <person name="Costello M."/>
            <person name="D'Aco K."/>
            <person name="Daza R."/>
            <person name="De Haan G."/>
            <person name="DeGray S."/>
            <person name="DeMaso C."/>
            <person name="Dhargay N."/>
            <person name="Dooley K."/>
            <person name="Dooley E."/>
            <person name="Doricent M."/>
            <person name="Dorje P."/>
            <person name="Dorjee K."/>
            <person name="Dupes A."/>
            <person name="Elong R."/>
            <person name="Falk J."/>
            <person name="Farina A."/>
            <person name="Faro S."/>
            <person name="Ferguson D."/>
            <person name="Fisher S."/>
            <person name="Foley C.D."/>
            <person name="Franke A."/>
            <person name="Friedrich D."/>
            <person name="Gadbois L."/>
            <person name="Gearin G."/>
            <person name="Gearin C.R."/>
            <person name="Giannoukos G."/>
            <person name="Goode T."/>
            <person name="Graham J."/>
            <person name="Grandbois E."/>
            <person name="Grewal S."/>
            <person name="Gyaltsen K."/>
            <person name="Hafez N."/>
            <person name="Hagos B."/>
            <person name="Hall J."/>
            <person name="Henson C."/>
            <person name="Hollinger A."/>
            <person name="Honan T."/>
            <person name="Huard M.D."/>
            <person name="Hughes L."/>
            <person name="Hurhula B."/>
            <person name="Husby M.E."/>
            <person name="Kamat A."/>
            <person name="Kanga B."/>
            <person name="Kashin S."/>
            <person name="Khazanovich D."/>
            <person name="Kisner P."/>
            <person name="Lance K."/>
            <person name="Lara M."/>
            <person name="Lee W."/>
            <person name="Lennon N."/>
            <person name="Letendre F."/>
            <person name="LeVine R."/>
            <person name="Lipovsky A."/>
            <person name="Liu X."/>
            <person name="Liu J."/>
            <person name="Liu S."/>
            <person name="Lokyitsang T."/>
            <person name="Lokyitsang Y."/>
            <person name="Lubonja R."/>
            <person name="Lui A."/>
            <person name="MacDonald P."/>
            <person name="Magnisalis V."/>
            <person name="Maru K."/>
            <person name="Matthews C."/>
            <person name="McCusker W."/>
            <person name="McDonough S."/>
            <person name="Mehta T."/>
            <person name="Meldrim J."/>
            <person name="Meneus L."/>
            <person name="Mihai O."/>
            <person name="Mihalev A."/>
            <person name="Mihova T."/>
            <person name="Mittelman R."/>
            <person name="Mlenga V."/>
            <person name="Montmayeur A."/>
            <person name="Mulrain L."/>
            <person name="Navidi A."/>
            <person name="Naylor J."/>
            <person name="Negash T."/>
            <person name="Nguyen T."/>
            <person name="Nguyen N."/>
            <person name="Nicol R."/>
            <person name="Norbu C."/>
            <person name="Norbu N."/>
            <person name="Novod N."/>
            <person name="O'Neill B."/>
            <person name="Osman S."/>
            <person name="Markiewicz E."/>
            <person name="Oyono O.L."/>
            <person name="Patti C."/>
            <person name="Phunkhang P."/>
            <person name="Pierre F."/>
            <person name="Priest M."/>
            <person name="Raghuraman S."/>
            <person name="Rege F."/>
            <person name="Reyes R."/>
            <person name="Rise C."/>
            <person name="Rogov P."/>
            <person name="Ross K."/>
            <person name="Ryan E."/>
            <person name="Settipalli S."/>
            <person name="Shea T."/>
            <person name="Sherpa N."/>
            <person name="Shi L."/>
            <person name="Shih D."/>
            <person name="Sparrow T."/>
            <person name="Spaulding J."/>
            <person name="Stalker J."/>
            <person name="Stange-Thomann N."/>
            <person name="Stavropoulos S."/>
            <person name="Stone C."/>
            <person name="Strader C."/>
            <person name="Tesfaye S."/>
            <person name="Thomson T."/>
            <person name="Thoulutsang Y."/>
            <person name="Thoulutsang D."/>
            <person name="Topham K."/>
            <person name="Topping I."/>
            <person name="Tsamla T."/>
            <person name="Vassiliev H."/>
            <person name="Vo A."/>
            <person name="Wangchuk T."/>
            <person name="Wangdi T."/>
            <person name="Weiand M."/>
            <person name="Wilkinson J."/>
            <person name="Wilson A."/>
            <person name="Yadav S."/>
            <person name="Young G."/>
            <person name="Yu Q."/>
            <person name="Zembek L."/>
            <person name="Zhong D."/>
            <person name="Zimmer A."/>
            <person name="Zwirko Z."/>
            <person name="Jaffe D.B."/>
            <person name="Alvarez P."/>
            <person name="Brockman W."/>
            <person name="Butler J."/>
            <person name="Chin C."/>
            <person name="Gnerre S."/>
            <person name="Grabherr M."/>
            <person name="Kleber M."/>
            <person name="Mauceli E."/>
            <person name="MacCallum I."/>
        </authorList>
    </citation>
    <scope>NUCLEOTIDE SEQUENCE [LARGE SCALE GENOMIC DNA]</scope>
    <source>
        <strain evidence="4">MSH-3 / Tucson 14011-0111.49</strain>
    </source>
</reference>
<keyword evidence="1" id="KW-0813">Transport</keyword>
<dbReference type="OrthoDB" id="344165at2759"/>
<accession>B4G9N5</accession>
<comment type="subunit">
    <text evidence="1">Heterohexamer.</text>
</comment>
<protein>
    <recommendedName>
        <fullName evidence="1">Mitochondrial import inner membrane translocase subunit</fullName>
    </recommendedName>
</protein>
<keyword evidence="4" id="KW-1185">Reference proteome</keyword>
<sequence length="84" mass="9801">MSDYENVSGKDKEMEEFMQLERQKAEVTALLHEFNEICWEKCIGKPSSKLDQATQVCLSNCVDRFIDTSVLIAKRFVEVINRRQ</sequence>
<keyword evidence="1" id="KW-1015">Disulfide bond</keyword>
<dbReference type="AlphaFoldDB" id="B4G9N5"/>
<dbReference type="OMA" id="QATQVCL"/>
<comment type="function">
    <text evidence="1">Mitochondrial intermembrane chaperone that participates in the import and insertion of some multi-pass transmembrane proteins into the mitochondrial inner membrane. Also required for the transfer of beta-barrel precursors from the TOM complex to the sorting and assembly machinery (SAM complex) of the outer membrane. Acts as a chaperone-like protein that protects the hydrophobic precursors from aggregation and guide them through the mitochondrial intermembrane space.</text>
</comment>
<feature type="domain" description="Tim10-like" evidence="2">
    <location>
        <begin position="17"/>
        <end position="77"/>
    </location>
</feature>
<keyword evidence="1" id="KW-0811">Translocation</keyword>
<dbReference type="Proteomes" id="UP000008744">
    <property type="component" value="Unassembled WGS sequence"/>
</dbReference>
<gene>
    <name evidence="3" type="primary">Dper\GL19513</name>
    <name evidence="3" type="ORF">Dper_GL19513</name>
</gene>
<keyword evidence="1" id="KW-0496">Mitochondrion</keyword>
<keyword evidence="1" id="KW-0999">Mitochondrion inner membrane</keyword>
<evidence type="ECO:0000313" key="3">
    <source>
        <dbReference type="EMBL" id="EDW29065.1"/>
    </source>
</evidence>
<dbReference type="STRING" id="7234.B4G9N5"/>
<evidence type="ECO:0000313" key="4">
    <source>
        <dbReference type="Proteomes" id="UP000008744"/>
    </source>
</evidence>
<name>B4G9N5_DROPE</name>
<keyword evidence="1" id="KW-0143">Chaperone</keyword>
<dbReference type="EMBL" id="CH479180">
    <property type="protein sequence ID" value="EDW29065.1"/>
    <property type="molecule type" value="Genomic_DNA"/>
</dbReference>
<dbReference type="GO" id="GO:0005743">
    <property type="term" value="C:mitochondrial inner membrane"/>
    <property type="evidence" value="ECO:0007669"/>
    <property type="project" value="UniProtKB-SubCell"/>
</dbReference>
<comment type="similarity">
    <text evidence="1">Belongs to the small Tim family.</text>
</comment>
<dbReference type="PhylomeDB" id="B4G9N5"/>
<dbReference type="GO" id="GO:0015031">
    <property type="term" value="P:protein transport"/>
    <property type="evidence" value="ECO:0007669"/>
    <property type="project" value="UniProtKB-KW"/>
</dbReference>
<keyword evidence="1" id="KW-0653">Protein transport</keyword>
<dbReference type="Pfam" id="PF02953">
    <property type="entry name" value="zf-Tim10_DDP"/>
    <property type="match status" value="1"/>
</dbReference>
<dbReference type="SUPFAM" id="SSF144122">
    <property type="entry name" value="Tim10-like"/>
    <property type="match status" value="1"/>
</dbReference>
<dbReference type="KEGG" id="dpe:6589541"/>
<organism evidence="4">
    <name type="scientific">Drosophila persimilis</name>
    <name type="common">Fruit fly</name>
    <dbReference type="NCBI Taxonomy" id="7234"/>
    <lineage>
        <taxon>Eukaryota</taxon>
        <taxon>Metazoa</taxon>
        <taxon>Ecdysozoa</taxon>
        <taxon>Arthropoda</taxon>
        <taxon>Hexapoda</taxon>
        <taxon>Insecta</taxon>
        <taxon>Pterygota</taxon>
        <taxon>Neoptera</taxon>
        <taxon>Endopterygota</taxon>
        <taxon>Diptera</taxon>
        <taxon>Brachycera</taxon>
        <taxon>Muscomorpha</taxon>
        <taxon>Ephydroidea</taxon>
        <taxon>Drosophilidae</taxon>
        <taxon>Drosophila</taxon>
        <taxon>Sophophora</taxon>
    </lineage>
</organism>
<proteinExistence type="inferred from homology"/>
<dbReference type="eggNOG" id="KOG3489">
    <property type="taxonomic scope" value="Eukaryota"/>
</dbReference>
<dbReference type="Gene3D" id="1.10.287.810">
    <property type="entry name" value="Mitochondrial import inner membrane translocase subunit tim13 like domains"/>
    <property type="match status" value="1"/>
</dbReference>
<evidence type="ECO:0000256" key="1">
    <source>
        <dbReference type="RuleBase" id="RU367043"/>
    </source>
</evidence>
<comment type="domain">
    <text evidence="1">The twin CX3C motif contains 4 conserved Cys residues that form 2 disulfide bonds in the mitochondrial intermembrane space.</text>
</comment>
<comment type="subcellular location">
    <subcellularLocation>
        <location evidence="1">Mitochondrion inner membrane</location>
        <topology evidence="1">Peripheral membrane protein</topology>
        <orientation evidence="1">Intermembrane side</orientation>
    </subcellularLocation>
</comment>
<dbReference type="InterPro" id="IPR004217">
    <property type="entry name" value="Tim10-like"/>
</dbReference>
<keyword evidence="1" id="KW-0472">Membrane</keyword>
<dbReference type="HOGENOM" id="CLU_141397_1_2_1"/>